<comment type="similarity">
    <text evidence="1">Belongs to the peptidase S1 family.</text>
</comment>
<organism evidence="7 8">
    <name type="scientific">Lipingzhangella rawalii</name>
    <dbReference type="NCBI Taxonomy" id="2055835"/>
    <lineage>
        <taxon>Bacteria</taxon>
        <taxon>Bacillati</taxon>
        <taxon>Actinomycetota</taxon>
        <taxon>Actinomycetes</taxon>
        <taxon>Streptosporangiales</taxon>
        <taxon>Nocardiopsidaceae</taxon>
        <taxon>Lipingzhangella</taxon>
    </lineage>
</organism>
<dbReference type="InterPro" id="IPR043504">
    <property type="entry name" value="Peptidase_S1_PA_chymotrypsin"/>
</dbReference>
<dbReference type="Proteomes" id="UP001250214">
    <property type="component" value="Unassembled WGS sequence"/>
</dbReference>
<comment type="caution">
    <text evidence="7">The sequence shown here is derived from an EMBL/GenBank/DDBJ whole genome shotgun (WGS) entry which is preliminary data.</text>
</comment>
<evidence type="ECO:0000256" key="4">
    <source>
        <dbReference type="ARBA" id="ARBA00022825"/>
    </source>
</evidence>
<dbReference type="RefSeq" id="WP_310913630.1">
    <property type="nucleotide sequence ID" value="NZ_JAVLVT010000009.1"/>
</dbReference>
<dbReference type="SUPFAM" id="SSF50494">
    <property type="entry name" value="Trypsin-like serine proteases"/>
    <property type="match status" value="1"/>
</dbReference>
<dbReference type="EMBL" id="JAVLVT010000009">
    <property type="protein sequence ID" value="MDS1272085.1"/>
    <property type="molecule type" value="Genomic_DNA"/>
</dbReference>
<evidence type="ECO:0000313" key="7">
    <source>
        <dbReference type="EMBL" id="MDS1272085.1"/>
    </source>
</evidence>
<dbReference type="PIRSF" id="PIRSF001134">
    <property type="entry name" value="Streptogrisin"/>
    <property type="match status" value="1"/>
</dbReference>
<evidence type="ECO:0000256" key="1">
    <source>
        <dbReference type="ARBA" id="ARBA00007664"/>
    </source>
</evidence>
<protein>
    <submittedName>
        <fullName evidence="7">S1 family peptidase</fullName>
    </submittedName>
</protein>
<evidence type="ECO:0000313" key="8">
    <source>
        <dbReference type="Proteomes" id="UP001250214"/>
    </source>
</evidence>
<dbReference type="InterPro" id="IPR009003">
    <property type="entry name" value="Peptidase_S1_PA"/>
</dbReference>
<keyword evidence="4" id="KW-0720">Serine protease</keyword>
<proteinExistence type="inferred from homology"/>
<dbReference type="CDD" id="cd21112">
    <property type="entry name" value="alphaLP-like"/>
    <property type="match status" value="1"/>
</dbReference>
<dbReference type="InterPro" id="IPR035070">
    <property type="entry name" value="Streptogrisin_prodomain"/>
</dbReference>
<accession>A0ABU2HB76</accession>
<name>A0ABU2HB76_9ACTN</name>
<dbReference type="Gene3D" id="3.30.300.50">
    <property type="match status" value="2"/>
</dbReference>
<keyword evidence="6" id="KW-0732">Signal</keyword>
<keyword evidence="2" id="KW-0645">Protease</keyword>
<evidence type="ECO:0000256" key="6">
    <source>
        <dbReference type="SAM" id="SignalP"/>
    </source>
</evidence>
<evidence type="ECO:0000256" key="3">
    <source>
        <dbReference type="ARBA" id="ARBA00022801"/>
    </source>
</evidence>
<gene>
    <name evidence="7" type="ORF">RIF23_17485</name>
</gene>
<feature type="signal peptide" evidence="6">
    <location>
        <begin position="1"/>
        <end position="29"/>
    </location>
</feature>
<dbReference type="PRINTS" id="PR00861">
    <property type="entry name" value="ALYTICPTASE"/>
</dbReference>
<evidence type="ECO:0000256" key="5">
    <source>
        <dbReference type="ARBA" id="ARBA00023157"/>
    </source>
</evidence>
<dbReference type="InterPro" id="IPR001316">
    <property type="entry name" value="Pept_S1A_streptogrisin"/>
</dbReference>
<reference evidence="8" key="1">
    <citation type="submission" date="2023-07" db="EMBL/GenBank/DDBJ databases">
        <title>Novel species in the genus Lipingzhangella isolated from Sambhar Salt Lake.</title>
        <authorList>
            <person name="Jiya N."/>
            <person name="Kajale S."/>
            <person name="Sharma A."/>
        </authorList>
    </citation>
    <scope>NUCLEOTIDE SEQUENCE [LARGE SCALE GENOMIC DNA]</scope>
    <source>
        <strain evidence="8">LS1_29</strain>
    </source>
</reference>
<sequence length="380" mass="38808">MRKSPIFTAAGSTFLLVGGLVLTAPGATADTPDADAPNGAQPLLEAVESDLSDTATAEALDQQVEAAEVEEELRAEVGSEFGGAVFDTDDAELTVNVTDAAAAADLPDDVNAEVVTYGEDALADFVAELDATAEADDGDLPLDSITRWAPNVERDVVVIETLRGQSDAASEFAEAAGIDPDVVEIEVTHERPTMLQDVVGGQAYYPGSSRCSIGHAVEGGFATAGHCGSVGTSTTSPTGTVAGSVFPGSDAGWVQTNATTTPLVDLYQYGGYATVVGSQEAPIGAQVCRSGSTTGTYCGTIQGKNETVNYPQGTVNGLTRTTVCAEPGDSGGSWITPSRDAAQAQGVTSGGSGNCSWGGTTYFQPLNPILNHWNLTLVTG</sequence>
<dbReference type="Gene3D" id="2.40.10.10">
    <property type="entry name" value="Trypsin-like serine proteases"/>
    <property type="match status" value="2"/>
</dbReference>
<keyword evidence="3" id="KW-0378">Hydrolase</keyword>
<keyword evidence="8" id="KW-1185">Reference proteome</keyword>
<evidence type="ECO:0000256" key="2">
    <source>
        <dbReference type="ARBA" id="ARBA00022670"/>
    </source>
</evidence>
<feature type="chain" id="PRO_5046550389" evidence="6">
    <location>
        <begin position="30"/>
        <end position="380"/>
    </location>
</feature>
<keyword evidence="5" id="KW-1015">Disulfide bond</keyword>